<organism evidence="1">
    <name type="scientific">Shewanella oncorhynchi</name>
    <dbReference type="NCBI Taxonomy" id="2726434"/>
    <lineage>
        <taxon>Bacteria</taxon>
        <taxon>Pseudomonadati</taxon>
        <taxon>Pseudomonadota</taxon>
        <taxon>Gammaproteobacteria</taxon>
        <taxon>Alteromonadales</taxon>
        <taxon>Shewanellaceae</taxon>
        <taxon>Shewanella</taxon>
    </lineage>
</organism>
<gene>
    <name evidence="1" type="ORF">RA178_12080</name>
</gene>
<dbReference type="KEGG" id="sog:RA178_12080"/>
<protein>
    <submittedName>
        <fullName evidence="1">Uncharacterized protein</fullName>
    </submittedName>
</protein>
<proteinExistence type="predicted"/>
<dbReference type="Proteomes" id="UP001236800">
    <property type="component" value="Chromosome"/>
</dbReference>
<dbReference type="AlphaFoldDB" id="A0AA50Q4P4"/>
<dbReference type="EMBL" id="CP132914">
    <property type="protein sequence ID" value="WMB71183.1"/>
    <property type="molecule type" value="Genomic_DNA"/>
</dbReference>
<evidence type="ECO:0000313" key="1">
    <source>
        <dbReference type="EMBL" id="WMB71183.1"/>
    </source>
</evidence>
<sequence length="131" mass="15355">MIKKNIITLKDLQAVIALFDAIAPDAALPKRYYEKTRYIQWAEFKDMQVYALDFEPYLTISQRCNMTYFGIHQSTRRLYLAHCNDAGHAPRWEARPVTLAQLMDVELMVNLHKNHAYNLGLNICFDLNYLL</sequence>
<reference evidence="1" key="1">
    <citation type="submission" date="2023-08" db="EMBL/GenBank/DDBJ databases">
        <title>Complete genome sequence of Shewanella oncorhynchi Z-P2, a siderophore putrebactin-producing bacterium.</title>
        <authorList>
            <person name="Zhang Y."/>
        </authorList>
    </citation>
    <scope>NUCLEOTIDE SEQUENCE</scope>
    <source>
        <strain evidence="1">Z-P2</strain>
    </source>
</reference>
<name>A0AA50Q4P4_9GAMM</name>
<dbReference type="RefSeq" id="WP_306682003.1">
    <property type="nucleotide sequence ID" value="NZ_CP132914.1"/>
</dbReference>
<dbReference type="GeneID" id="301339933"/>
<accession>A0AA50Q4P4</accession>